<feature type="compositionally biased region" description="Low complexity" evidence="1">
    <location>
        <begin position="314"/>
        <end position="323"/>
    </location>
</feature>
<gene>
    <name evidence="2" type="primary">cya_1</name>
    <name evidence="2" type="ORF">OSB_06300</name>
</gene>
<keyword evidence="3" id="KW-1185">Reference proteome</keyword>
<dbReference type="AlphaFoldDB" id="A0A0K0Y2Q3"/>
<dbReference type="GO" id="GO:0005509">
    <property type="term" value="F:calcium ion binding"/>
    <property type="evidence" value="ECO:0007669"/>
    <property type="project" value="InterPro"/>
</dbReference>
<protein>
    <submittedName>
        <fullName evidence="2">Bifunctional hemolysin/adenylate cyclase</fullName>
    </submittedName>
</protein>
<proteinExistence type="predicted"/>
<dbReference type="PRINTS" id="PR00313">
    <property type="entry name" value="CABNDNGRPT"/>
</dbReference>
<reference evidence="2 3" key="1">
    <citation type="journal article" date="2015" name="Genome Announc.">
        <title>Closed Genome Sequence of Octadecabacter temperatus SB1, the First Mesophilic Species of the Genus Octadecabacter.</title>
        <authorList>
            <person name="Voget S."/>
            <person name="Billerbeck S."/>
            <person name="Simon M."/>
            <person name="Daniel R."/>
        </authorList>
    </citation>
    <scope>NUCLEOTIDE SEQUENCE [LARGE SCALE GENOMIC DNA]</scope>
    <source>
        <strain evidence="2 3">SB1</strain>
    </source>
</reference>
<dbReference type="InterPro" id="IPR001343">
    <property type="entry name" value="Hemolysn_Ca-bd"/>
</dbReference>
<feature type="compositionally biased region" description="Acidic residues" evidence="1">
    <location>
        <begin position="27"/>
        <end position="59"/>
    </location>
</feature>
<dbReference type="Pfam" id="PF00353">
    <property type="entry name" value="HemolysinCabind"/>
    <property type="match status" value="4"/>
</dbReference>
<dbReference type="KEGG" id="otm:OSB_06300"/>
<dbReference type="Gene3D" id="2.160.20.160">
    <property type="match status" value="1"/>
</dbReference>
<dbReference type="SUPFAM" id="SSF51120">
    <property type="entry name" value="beta-Roll"/>
    <property type="match status" value="2"/>
</dbReference>
<organism evidence="2 3">
    <name type="scientific">Octadecabacter temperatus</name>
    <dbReference type="NCBI Taxonomy" id="1458307"/>
    <lineage>
        <taxon>Bacteria</taxon>
        <taxon>Pseudomonadati</taxon>
        <taxon>Pseudomonadota</taxon>
        <taxon>Alphaproteobacteria</taxon>
        <taxon>Rhodobacterales</taxon>
        <taxon>Roseobacteraceae</taxon>
        <taxon>Octadecabacter</taxon>
    </lineage>
</organism>
<sequence length="541" mass="56540">MLAVGLLPFLAFGLMALLPMLETSSASEDDTDDLEEPIADDLIDDSDEQDDDDSDDLVDPVDPVDPATLGATFEETEDGINIQFGENETGRLAVVTFVDTQDSASDFLAEHEARYYLVPEGVEWDDNTSETQSVIPGENEWKDETDDLFPVYTLDSFEDHFDLTLLGTVDLLAAGDDSPSSRDMADSLPALTTNADDVDYYYLEENTDGQELITFLREGWLETRNGVTETEVNENTVGTEGSDWLSTSTQGVTLDGAGGDDTLDTSVAGVSFLGGDGNDDINAYTGGASIDGGAGDDTINSANADISGGDGDDSISASDSTISGGDGADNITLNGGGDNNVAYGDAGNDGLSTSATGDVTLYGGAGDDNLSAHLAGNALMAAELFGGDGNDQLNAGNGVIAYGEDGDDSFQADAGATVYGGDGDDTFRVSEMLDNEEGRITLNGGAGADVYEVAVRNPFGDPTDDVYLQIEDFDIDEDILMVGSYGNNADVSEIIILEDPNGAFTDIEVSFELLSGNVETEVATIRLVGTTGFTADLIVAL</sequence>
<dbReference type="Proteomes" id="UP000067444">
    <property type="component" value="Chromosome"/>
</dbReference>
<accession>A0A0K0Y2Q3</accession>
<dbReference type="EMBL" id="CP012160">
    <property type="protein sequence ID" value="AKS45191.1"/>
    <property type="molecule type" value="Genomic_DNA"/>
</dbReference>
<dbReference type="InterPro" id="IPR011049">
    <property type="entry name" value="Serralysin-like_metalloprot_C"/>
</dbReference>
<feature type="region of interest" description="Disordered" evidence="1">
    <location>
        <begin position="25"/>
        <end position="65"/>
    </location>
</feature>
<evidence type="ECO:0000256" key="1">
    <source>
        <dbReference type="SAM" id="MobiDB-lite"/>
    </source>
</evidence>
<feature type="region of interest" description="Disordered" evidence="1">
    <location>
        <begin position="301"/>
        <end position="329"/>
    </location>
</feature>
<dbReference type="STRING" id="1458307.OSB_06300"/>
<evidence type="ECO:0000313" key="2">
    <source>
        <dbReference type="EMBL" id="AKS45191.1"/>
    </source>
</evidence>
<name>A0A0K0Y2Q3_9RHOB</name>
<evidence type="ECO:0000313" key="3">
    <source>
        <dbReference type="Proteomes" id="UP000067444"/>
    </source>
</evidence>